<feature type="transmembrane region" description="Helical" evidence="5">
    <location>
        <begin position="247"/>
        <end position="267"/>
    </location>
</feature>
<feature type="transmembrane region" description="Helical" evidence="5">
    <location>
        <begin position="36"/>
        <end position="58"/>
    </location>
</feature>
<dbReference type="Pfam" id="PF01578">
    <property type="entry name" value="Cytochrom_C_asm"/>
    <property type="match status" value="1"/>
</dbReference>
<evidence type="ECO:0000256" key="3">
    <source>
        <dbReference type="ARBA" id="ARBA00022989"/>
    </source>
</evidence>
<comment type="subcellular location">
    <subcellularLocation>
        <location evidence="1">Membrane</location>
        <topology evidence="1">Multi-pass membrane protein</topology>
    </subcellularLocation>
</comment>
<keyword evidence="2 5" id="KW-0812">Transmembrane</keyword>
<feature type="transmembrane region" description="Helical" evidence="5">
    <location>
        <begin position="70"/>
        <end position="86"/>
    </location>
</feature>
<dbReference type="PANTHER" id="PTHR30071:SF15">
    <property type="entry name" value="PROTEIN HEMX"/>
    <property type="match status" value="1"/>
</dbReference>
<keyword evidence="3 5" id="KW-1133">Transmembrane helix</keyword>
<evidence type="ECO:0000256" key="2">
    <source>
        <dbReference type="ARBA" id="ARBA00022692"/>
    </source>
</evidence>
<feature type="transmembrane region" description="Helical" evidence="5">
    <location>
        <begin position="6"/>
        <end position="24"/>
    </location>
</feature>
<organism evidence="7">
    <name type="scientific">Ornithinibacillus sp. 4-3</name>
    <dbReference type="NCBI Taxonomy" id="3231488"/>
    <lineage>
        <taxon>Bacteria</taxon>
        <taxon>Bacillati</taxon>
        <taxon>Bacillota</taxon>
        <taxon>Bacilli</taxon>
        <taxon>Bacillales</taxon>
        <taxon>Bacillaceae</taxon>
        <taxon>Ornithinibacillus</taxon>
    </lineage>
</organism>
<dbReference type="PANTHER" id="PTHR30071">
    <property type="entry name" value="HEME EXPORTER PROTEIN C"/>
    <property type="match status" value="1"/>
</dbReference>
<protein>
    <submittedName>
        <fullName evidence="7">Inner membrane protein YpjD</fullName>
    </submittedName>
</protein>
<feature type="domain" description="Cytochrome c assembly protein" evidence="6">
    <location>
        <begin position="70"/>
        <end position="268"/>
    </location>
</feature>
<dbReference type="GO" id="GO:0017004">
    <property type="term" value="P:cytochrome complex assembly"/>
    <property type="evidence" value="ECO:0007669"/>
    <property type="project" value="InterPro"/>
</dbReference>
<dbReference type="AlphaFoldDB" id="A0AB39HLU2"/>
<dbReference type="EMBL" id="CP162599">
    <property type="protein sequence ID" value="XDK31495.1"/>
    <property type="molecule type" value="Genomic_DNA"/>
</dbReference>
<evidence type="ECO:0000259" key="6">
    <source>
        <dbReference type="Pfam" id="PF01578"/>
    </source>
</evidence>
<evidence type="ECO:0000313" key="7">
    <source>
        <dbReference type="EMBL" id="XDK31495.1"/>
    </source>
</evidence>
<sequence>MLESKWIFELLLIIYALSLVGYFIDFMKQNKKVNQLAFRLLCAVWLIQTALLLHQFFVLKTIPFLTLNDGLFFYAWILITFSLILNQKFAVHFTIFFINVFNFIILLLSILLNAQRLINQQSSQFIHEILLSHIVITIISYACLTLSFVFSLMYLIQYYLLKNKKAISFIWRFGNLKWLDHYSFMTVIIGVPLLIIGISCGIVWAYVSTTEFYWIDFKTLGSIIVVVVYMLYLFLRVVKKYKGKIVSVYNIGAFLLLLLNYFLFSLLSNFHFN</sequence>
<evidence type="ECO:0000256" key="5">
    <source>
        <dbReference type="SAM" id="Phobius"/>
    </source>
</evidence>
<reference evidence="7" key="1">
    <citation type="submission" date="2024-07" db="EMBL/GenBank/DDBJ databases">
        <title>Halotolerant mesophilic bacterium Ornithinibacillus sp. 4-3, sp. nov., isolated from soil.</title>
        <authorList>
            <person name="Sidarenka A.V."/>
            <person name="Guliayeva D.E."/>
            <person name="Leanovich S.I."/>
            <person name="Hileuskaya K.S."/>
            <person name="Akhremchuk A.E."/>
            <person name="Sikolenko M.A."/>
            <person name="Valentovich L.N."/>
        </authorList>
    </citation>
    <scope>NUCLEOTIDE SEQUENCE</scope>
    <source>
        <strain evidence="7">4-3</strain>
    </source>
</reference>
<feature type="transmembrane region" description="Helical" evidence="5">
    <location>
        <begin position="134"/>
        <end position="161"/>
    </location>
</feature>
<name>A0AB39HLU2_9BACI</name>
<feature type="transmembrane region" description="Helical" evidence="5">
    <location>
        <begin position="182"/>
        <end position="206"/>
    </location>
</feature>
<gene>
    <name evidence="7" type="ORF">AB4Y30_10695</name>
</gene>
<feature type="transmembrane region" description="Helical" evidence="5">
    <location>
        <begin position="93"/>
        <end position="114"/>
    </location>
</feature>
<dbReference type="GO" id="GO:0005886">
    <property type="term" value="C:plasma membrane"/>
    <property type="evidence" value="ECO:0007669"/>
    <property type="project" value="TreeGrafter"/>
</dbReference>
<dbReference type="GO" id="GO:0020037">
    <property type="term" value="F:heme binding"/>
    <property type="evidence" value="ECO:0007669"/>
    <property type="project" value="InterPro"/>
</dbReference>
<dbReference type="RefSeq" id="WP_368652222.1">
    <property type="nucleotide sequence ID" value="NZ_CP162599.1"/>
</dbReference>
<proteinExistence type="predicted"/>
<evidence type="ECO:0000256" key="4">
    <source>
        <dbReference type="ARBA" id="ARBA00023136"/>
    </source>
</evidence>
<accession>A0AB39HLU2</accession>
<evidence type="ECO:0000256" key="1">
    <source>
        <dbReference type="ARBA" id="ARBA00004141"/>
    </source>
</evidence>
<feature type="transmembrane region" description="Helical" evidence="5">
    <location>
        <begin position="212"/>
        <end position="235"/>
    </location>
</feature>
<dbReference type="InterPro" id="IPR002541">
    <property type="entry name" value="Cyt_c_assembly"/>
</dbReference>
<dbReference type="InterPro" id="IPR045062">
    <property type="entry name" value="Cyt_c_biogenesis_CcsA/CcmC"/>
</dbReference>
<keyword evidence="4 5" id="KW-0472">Membrane</keyword>